<name>A0A6A4TR09_SCOMX</name>
<gene>
    <name evidence="2" type="ORF">F2P81_001338</name>
</gene>
<reference evidence="2 3" key="1">
    <citation type="submission" date="2019-06" db="EMBL/GenBank/DDBJ databases">
        <title>Draft genomes of female and male turbot (Scophthalmus maximus).</title>
        <authorList>
            <person name="Xu H."/>
            <person name="Xu X.-W."/>
            <person name="Shao C."/>
            <person name="Chen S."/>
        </authorList>
    </citation>
    <scope>NUCLEOTIDE SEQUENCE [LARGE SCALE GENOMIC DNA]</scope>
    <source>
        <strain evidence="2">Ysfricsl-2016a</strain>
        <tissue evidence="2">Blood</tissue>
    </source>
</reference>
<proteinExistence type="predicted"/>
<feature type="compositionally biased region" description="Acidic residues" evidence="1">
    <location>
        <begin position="1"/>
        <end position="12"/>
    </location>
</feature>
<evidence type="ECO:0000256" key="1">
    <source>
        <dbReference type="SAM" id="MobiDB-lite"/>
    </source>
</evidence>
<comment type="caution">
    <text evidence="2">The sequence shown here is derived from an EMBL/GenBank/DDBJ whole genome shotgun (WGS) entry which is preliminary data.</text>
</comment>
<sequence length="256" mass="28925">MMSQVDDDDGDMVSDNWTNVGSQRGRGNGGLKATSLNNKRGLEENSSDEGRQVIRKKVVREGFKIIIRFKTEDVHTPISPINLAKELKKKKRDVEMAKILRDGSLLVKVKTEEQKNKTMRVENICKKIVIEKIVLGEKKGCEVRKRAVEIQKIKSANNISYAVKQSRKYKDKIENTSLTAVVEQAKDKETAALVDNIILFITYVINCMDQVKNKTEKIKIIAKGAERFLGIKNLTWEHINKRLEAEGKPGSQAEGT</sequence>
<protein>
    <submittedName>
        <fullName evidence="2">Uncharacterized protein</fullName>
    </submittedName>
</protein>
<feature type="compositionally biased region" description="Basic and acidic residues" evidence="1">
    <location>
        <begin position="40"/>
        <end position="49"/>
    </location>
</feature>
<organism evidence="2 3">
    <name type="scientific">Scophthalmus maximus</name>
    <name type="common">Turbot</name>
    <name type="synonym">Psetta maxima</name>
    <dbReference type="NCBI Taxonomy" id="52904"/>
    <lineage>
        <taxon>Eukaryota</taxon>
        <taxon>Metazoa</taxon>
        <taxon>Chordata</taxon>
        <taxon>Craniata</taxon>
        <taxon>Vertebrata</taxon>
        <taxon>Euteleostomi</taxon>
        <taxon>Actinopterygii</taxon>
        <taxon>Neopterygii</taxon>
        <taxon>Teleostei</taxon>
        <taxon>Neoteleostei</taxon>
        <taxon>Acanthomorphata</taxon>
        <taxon>Carangaria</taxon>
        <taxon>Pleuronectiformes</taxon>
        <taxon>Pleuronectoidei</taxon>
        <taxon>Scophthalmidae</taxon>
        <taxon>Scophthalmus</taxon>
    </lineage>
</organism>
<dbReference type="AlphaFoldDB" id="A0A6A4TR09"/>
<evidence type="ECO:0000313" key="3">
    <source>
        <dbReference type="Proteomes" id="UP000438429"/>
    </source>
</evidence>
<evidence type="ECO:0000313" key="2">
    <source>
        <dbReference type="EMBL" id="KAF0047705.1"/>
    </source>
</evidence>
<feature type="region of interest" description="Disordered" evidence="1">
    <location>
        <begin position="1"/>
        <end position="49"/>
    </location>
</feature>
<dbReference type="EMBL" id="VEVO01000001">
    <property type="protein sequence ID" value="KAF0047705.1"/>
    <property type="molecule type" value="Genomic_DNA"/>
</dbReference>
<accession>A0A6A4TR09</accession>
<dbReference type="Proteomes" id="UP000438429">
    <property type="component" value="Unassembled WGS sequence"/>
</dbReference>